<accession>A0ACC0J7R8</accession>
<dbReference type="Proteomes" id="UP001064048">
    <property type="component" value="Chromosome 14"/>
</dbReference>
<gene>
    <name evidence="1" type="ORF">MSG28_008727</name>
</gene>
<name>A0ACC0J7R8_CHOFU</name>
<dbReference type="EMBL" id="CM046114">
    <property type="protein sequence ID" value="KAI8420159.1"/>
    <property type="molecule type" value="Genomic_DNA"/>
</dbReference>
<proteinExistence type="predicted"/>
<comment type="caution">
    <text evidence="1">The sequence shown here is derived from an EMBL/GenBank/DDBJ whole genome shotgun (WGS) entry which is preliminary data.</text>
</comment>
<evidence type="ECO:0000313" key="1">
    <source>
        <dbReference type="EMBL" id="KAI8420159.1"/>
    </source>
</evidence>
<protein>
    <submittedName>
        <fullName evidence="1">Uncharacterized protein</fullName>
    </submittedName>
</protein>
<organism evidence="1 2">
    <name type="scientific">Choristoneura fumiferana</name>
    <name type="common">Spruce budworm moth</name>
    <name type="synonym">Archips fumiferana</name>
    <dbReference type="NCBI Taxonomy" id="7141"/>
    <lineage>
        <taxon>Eukaryota</taxon>
        <taxon>Metazoa</taxon>
        <taxon>Ecdysozoa</taxon>
        <taxon>Arthropoda</taxon>
        <taxon>Hexapoda</taxon>
        <taxon>Insecta</taxon>
        <taxon>Pterygota</taxon>
        <taxon>Neoptera</taxon>
        <taxon>Endopterygota</taxon>
        <taxon>Lepidoptera</taxon>
        <taxon>Glossata</taxon>
        <taxon>Ditrysia</taxon>
        <taxon>Tortricoidea</taxon>
        <taxon>Tortricidae</taxon>
        <taxon>Tortricinae</taxon>
        <taxon>Choristoneura</taxon>
    </lineage>
</organism>
<keyword evidence="2" id="KW-1185">Reference proteome</keyword>
<evidence type="ECO:0000313" key="2">
    <source>
        <dbReference type="Proteomes" id="UP001064048"/>
    </source>
</evidence>
<sequence length="1271" mass="143844">MDDDAETYKLWRIRKTVMQLCHDRGYLVTQDELDQTLDQFKEQFGDKPSEKRPARSDLIVLVAHNDDPTDQMFVFFPDEPKIGIKTIKTYCTRMQEENIHRAIVVVQAGMTPSAKQSLVDMAPKYILEQFLESELLINITEHELVPEHIVLTPDEKQELLCAECGMTRCMEVSHGTALPMGECLMASFGRGATKPQIPLVFLPLKGQIMYPSKEIWRGSTALHSRLEGRLVAVHVLCSAPTPTRLAASCAAFRVAGASHTIDVRSIPFHAGEPVTAEPATQSQGLSVLEALAIGVCVLMLVFVYAAGIVFYIHYKQRQKRKDKDPEMNFSTTNSTDNGSTIDSRIGMDSMRMKTNPLMKLDGDFLNDAGLSDVSERTEETVDSYSSQKKTNPNIVSAMVHNSHRKKPVRPSVRATSTPERMTERLQRRSASPDTLERAPHSDLSIVDYRVENNTATQPPPQSNGEPVIRRKLYFNPVFFEAEHLKNPPPAALEFLVKIREVMAIAKEKMTSKRFIPILSDIPEEELYHTIDLGWDIPCARKGRRFSAISLKRENSRRAVHCGGCPGCDNSEKEQKSMALVRSNSCKTCVSDDYKQKIVRKWLDDVPLLPATTRPVKSVAKVIPRVVETTIENTSHHIPKPVRPEEPKALKITELNLKEAIPHIKEQQIMKEVRKEQDKKTVSKTVNSMDISTKEEPKSKALTMVTLDKRSPPSHGTRRVRKKLPPPPPPPSMPLELPKDEEVPIPPEVKVKMQAVIRELNQCRRAEPKELEEVQTETIAPIAPKIVIPVLAADSHYFSDDNLLADTCRREQFIDFDSLERNNILKKRRFSLACGPEISHKDINYEPNIHNARQRLSRSWRDVRTAVEDYQVSSTHSVDSEYENRSLPVSEVFINTMEPLYNNLPTPGALTIQVSGSPVENRRNVKEDFDPDTLDRKPRRESKKRVDKILLKSGGSFKHKLTEIENNQNKSPEVGFTRKIGSLRQIYEAKTKIQDDSLRLSFYERRGSVPYGNEEISRFVDSLKTPDLIRQVNGQKELRPPVPPKQRRGSDASPKFCTTRESPPGEKRRSLEERDRFPPYSRAENLNARRSGRRLARTRSRRTDLRKLYKTEDSGYMSTDSNESKRRARYLMQLRPKPIVLEPTMVPSITISNKTPPLQIESDTDDLESLCDGRSESGGESVETDSVFFGNFEESKQMLAELAMYSFDGQKRVQSQEQIDSGFMGETNIILSGDSDSEHRSVISIIAGRDGRASAASITKLDDPPFVHSVEC</sequence>
<reference evidence="1 2" key="1">
    <citation type="journal article" date="2022" name="Genome Biol. Evol.">
        <title>The Spruce Budworm Genome: Reconstructing the Evolutionary History of Antifreeze Proteins.</title>
        <authorList>
            <person name="Beliveau C."/>
            <person name="Gagne P."/>
            <person name="Picq S."/>
            <person name="Vernygora O."/>
            <person name="Keeling C.I."/>
            <person name="Pinkney K."/>
            <person name="Doucet D."/>
            <person name="Wen F."/>
            <person name="Johnston J.S."/>
            <person name="Maaroufi H."/>
            <person name="Boyle B."/>
            <person name="Laroche J."/>
            <person name="Dewar K."/>
            <person name="Juretic N."/>
            <person name="Blackburn G."/>
            <person name="Nisole A."/>
            <person name="Brunet B."/>
            <person name="Brandao M."/>
            <person name="Lumley L."/>
            <person name="Duan J."/>
            <person name="Quan G."/>
            <person name="Lucarotti C.J."/>
            <person name="Roe A.D."/>
            <person name="Sperling F.A.H."/>
            <person name="Levesque R.C."/>
            <person name="Cusson M."/>
        </authorList>
    </citation>
    <scope>NUCLEOTIDE SEQUENCE [LARGE SCALE GENOMIC DNA]</scope>
    <source>
        <strain evidence="1">Glfc:IPQL:Cfum</strain>
    </source>
</reference>